<dbReference type="Pfam" id="PF02675">
    <property type="entry name" value="AdoMet_dc"/>
    <property type="match status" value="1"/>
</dbReference>
<keyword evidence="2" id="KW-0210">Decarboxylase</keyword>
<dbReference type="Gene3D" id="3.60.90.10">
    <property type="entry name" value="S-adenosylmethionine decarboxylase"/>
    <property type="match status" value="1"/>
</dbReference>
<reference evidence="9" key="1">
    <citation type="submission" date="2018-06" db="EMBL/GenBank/DDBJ databases">
        <authorList>
            <person name="Zhirakovskaya E."/>
        </authorList>
    </citation>
    <scope>NUCLEOTIDE SEQUENCE</scope>
</reference>
<dbReference type="HAMAP" id="MF_00464">
    <property type="entry name" value="AdoMetDC_1"/>
    <property type="match status" value="1"/>
</dbReference>
<keyword evidence="3" id="KW-0068">Autocatalytic cleavage</keyword>
<dbReference type="AlphaFoldDB" id="A0A3B1DP98"/>
<dbReference type="PANTHER" id="PTHR33866">
    <property type="entry name" value="S-ADENOSYLMETHIONINE DECARBOXYLASE PROENZYME"/>
    <property type="match status" value="1"/>
</dbReference>
<protein>
    <submittedName>
        <fullName evidence="9">S-adenosylmethionine decarboxylase proenzyme, prokaryotic class 1B</fullName>
        <ecNumber evidence="9">4.1.1.50</ecNumber>
    </submittedName>
</protein>
<dbReference type="SUPFAM" id="SSF56276">
    <property type="entry name" value="S-adenosylmethionine decarboxylase"/>
    <property type="match status" value="1"/>
</dbReference>
<comment type="cofactor">
    <cofactor evidence="1">
        <name>pyruvate</name>
        <dbReference type="ChEBI" id="CHEBI:15361"/>
    </cofactor>
</comment>
<keyword evidence="7" id="KW-0704">Schiff base</keyword>
<evidence type="ECO:0000256" key="2">
    <source>
        <dbReference type="ARBA" id="ARBA00022793"/>
    </source>
</evidence>
<sequence length="126" mass="14433">MDEMKKKFGQQYLVELIGCQAKKLEQVEDVRKVLMEAAKKSKAKVIKEFFHQFEPRGVTGIILIAESHFSIHTWPEDSYAAFDVLTCGEMDAQAAIEVLKKNFQAQRINVRVMDRGIIQEENEGSK</sequence>
<organism evidence="9">
    <name type="scientific">hydrothermal vent metagenome</name>
    <dbReference type="NCBI Taxonomy" id="652676"/>
    <lineage>
        <taxon>unclassified sequences</taxon>
        <taxon>metagenomes</taxon>
        <taxon>ecological metagenomes</taxon>
    </lineage>
</organism>
<dbReference type="EC" id="4.1.1.50" evidence="9"/>
<keyword evidence="4" id="KW-0620">Polyamine biosynthesis</keyword>
<evidence type="ECO:0000256" key="7">
    <source>
        <dbReference type="ARBA" id="ARBA00023270"/>
    </source>
</evidence>
<dbReference type="PANTHER" id="PTHR33866:SF2">
    <property type="entry name" value="S-ADENOSYLMETHIONINE DECARBOXYLASE PROENZYME"/>
    <property type="match status" value="1"/>
</dbReference>
<evidence type="ECO:0000256" key="5">
    <source>
        <dbReference type="ARBA" id="ARBA00023145"/>
    </source>
</evidence>
<evidence type="ECO:0000313" key="9">
    <source>
        <dbReference type="EMBL" id="VAX36800.1"/>
    </source>
</evidence>
<dbReference type="GO" id="GO:0005829">
    <property type="term" value="C:cytosol"/>
    <property type="evidence" value="ECO:0007669"/>
    <property type="project" value="TreeGrafter"/>
</dbReference>
<evidence type="ECO:0000256" key="4">
    <source>
        <dbReference type="ARBA" id="ARBA00023115"/>
    </source>
</evidence>
<dbReference type="NCBIfam" id="TIGR03330">
    <property type="entry name" value="SAM_DCase_Bsu"/>
    <property type="match status" value="1"/>
</dbReference>
<keyword evidence="8" id="KW-0670">Pyruvate</keyword>
<dbReference type="EMBL" id="UOGJ01000110">
    <property type="protein sequence ID" value="VAX36800.1"/>
    <property type="molecule type" value="Genomic_DNA"/>
</dbReference>
<keyword evidence="6 9" id="KW-0456">Lyase</keyword>
<dbReference type="InterPro" id="IPR003826">
    <property type="entry name" value="AdoMetDC_fam_prok"/>
</dbReference>
<dbReference type="GO" id="GO:0008295">
    <property type="term" value="P:spermidine biosynthetic process"/>
    <property type="evidence" value="ECO:0007669"/>
    <property type="project" value="InterPro"/>
</dbReference>
<accession>A0A3B1DP98</accession>
<dbReference type="InterPro" id="IPR016067">
    <property type="entry name" value="S-AdoMet_deCO2ase_core"/>
</dbReference>
<dbReference type="InterPro" id="IPR017716">
    <property type="entry name" value="S-AdoMet_deCOase_pro-enz"/>
</dbReference>
<evidence type="ECO:0000256" key="1">
    <source>
        <dbReference type="ARBA" id="ARBA00001928"/>
    </source>
</evidence>
<gene>
    <name evidence="9" type="ORF">MNBD_UNCLBAC01-1304</name>
</gene>
<dbReference type="GO" id="GO:0004014">
    <property type="term" value="F:adenosylmethionine decarboxylase activity"/>
    <property type="evidence" value="ECO:0007669"/>
    <property type="project" value="UniProtKB-EC"/>
</dbReference>
<evidence type="ECO:0000256" key="8">
    <source>
        <dbReference type="ARBA" id="ARBA00023317"/>
    </source>
</evidence>
<evidence type="ECO:0000256" key="6">
    <source>
        <dbReference type="ARBA" id="ARBA00023239"/>
    </source>
</evidence>
<keyword evidence="5" id="KW-0865">Zymogen</keyword>
<name>A0A3B1DP98_9ZZZZ</name>
<evidence type="ECO:0000256" key="3">
    <source>
        <dbReference type="ARBA" id="ARBA00022813"/>
    </source>
</evidence>
<proteinExistence type="inferred from homology"/>